<gene>
    <name evidence="2" type="ORF">C8263_12660</name>
</gene>
<organism evidence="2 3">
    <name type="scientific">Deinococcus arcticus</name>
    <dbReference type="NCBI Taxonomy" id="2136176"/>
    <lineage>
        <taxon>Bacteria</taxon>
        <taxon>Thermotogati</taxon>
        <taxon>Deinococcota</taxon>
        <taxon>Deinococci</taxon>
        <taxon>Deinococcales</taxon>
        <taxon>Deinococcaceae</taxon>
        <taxon>Deinococcus</taxon>
    </lineage>
</organism>
<evidence type="ECO:0000256" key="1">
    <source>
        <dbReference type="SAM" id="Phobius"/>
    </source>
</evidence>
<feature type="transmembrane region" description="Helical" evidence="1">
    <location>
        <begin position="62"/>
        <end position="84"/>
    </location>
</feature>
<dbReference type="Proteomes" id="UP000240317">
    <property type="component" value="Unassembled WGS sequence"/>
</dbReference>
<evidence type="ECO:0000313" key="3">
    <source>
        <dbReference type="Proteomes" id="UP000240317"/>
    </source>
</evidence>
<sequence length="156" mass="17893">MTAHCLHLRLTVPLSWVLLHAMTMRTTVNVKAEWDQGYATLYQYGFPLPFTHWGLVSSEYDAYFLAPLLLDWAVYGLGCGLAVHGLRRLLRSRRRLLPWLLVPLWVWALWTTGRVAVDVALGEATWTTRFSVMSTRDPAFSWGWRGRGLDGYGPRN</sequence>
<proteinExistence type="predicted"/>
<keyword evidence="1" id="KW-0472">Membrane</keyword>
<dbReference type="AlphaFoldDB" id="A0A2T3W6B2"/>
<dbReference type="OrthoDB" id="9996668at2"/>
<protein>
    <submittedName>
        <fullName evidence="2">Uncharacterized protein</fullName>
    </submittedName>
</protein>
<comment type="caution">
    <text evidence="2">The sequence shown here is derived from an EMBL/GenBank/DDBJ whole genome shotgun (WGS) entry which is preliminary data.</text>
</comment>
<name>A0A2T3W6B2_9DEIO</name>
<keyword evidence="3" id="KW-1185">Reference proteome</keyword>
<dbReference type="RefSeq" id="WP_107138501.1">
    <property type="nucleotide sequence ID" value="NZ_PYSV01000012.1"/>
</dbReference>
<reference evidence="2 3" key="1">
    <citation type="submission" date="2018-03" db="EMBL/GenBank/DDBJ databases">
        <title>Draft genome of Deinococcus sp. OD32.</title>
        <authorList>
            <person name="Wang X.-P."/>
            <person name="Du Z.-J."/>
        </authorList>
    </citation>
    <scope>NUCLEOTIDE SEQUENCE [LARGE SCALE GENOMIC DNA]</scope>
    <source>
        <strain evidence="2 3">OD32</strain>
    </source>
</reference>
<dbReference type="EMBL" id="PYSV01000012">
    <property type="protein sequence ID" value="PTA67417.1"/>
    <property type="molecule type" value="Genomic_DNA"/>
</dbReference>
<keyword evidence="1" id="KW-0812">Transmembrane</keyword>
<evidence type="ECO:0000313" key="2">
    <source>
        <dbReference type="EMBL" id="PTA67417.1"/>
    </source>
</evidence>
<accession>A0A2T3W6B2</accession>
<keyword evidence="1" id="KW-1133">Transmembrane helix</keyword>